<dbReference type="GO" id="GO:0005886">
    <property type="term" value="C:plasma membrane"/>
    <property type="evidence" value="ECO:0007669"/>
    <property type="project" value="UniProtKB-SubCell"/>
</dbReference>
<gene>
    <name evidence="9" type="ORF">SAMN05421806_106146</name>
</gene>
<proteinExistence type="inferred from homology"/>
<evidence type="ECO:0000256" key="7">
    <source>
        <dbReference type="SAM" id="Phobius"/>
    </source>
</evidence>
<comment type="similarity">
    <text evidence="6">Belongs to the ABC-4 integral membrane protein family.</text>
</comment>
<organism evidence="9 10">
    <name type="scientific">Streptomyces indicus</name>
    <dbReference type="NCBI Taxonomy" id="417292"/>
    <lineage>
        <taxon>Bacteria</taxon>
        <taxon>Bacillati</taxon>
        <taxon>Actinomycetota</taxon>
        <taxon>Actinomycetes</taxon>
        <taxon>Kitasatosporales</taxon>
        <taxon>Streptomycetaceae</taxon>
        <taxon>Streptomyces</taxon>
    </lineage>
</organism>
<keyword evidence="2" id="KW-1003">Cell membrane</keyword>
<dbReference type="InterPro" id="IPR003838">
    <property type="entry name" value="ABC3_permease_C"/>
</dbReference>
<dbReference type="PANTHER" id="PTHR30572">
    <property type="entry name" value="MEMBRANE COMPONENT OF TRANSPORTER-RELATED"/>
    <property type="match status" value="1"/>
</dbReference>
<feature type="transmembrane region" description="Helical" evidence="7">
    <location>
        <begin position="976"/>
        <end position="1009"/>
    </location>
</feature>
<dbReference type="Proteomes" id="UP000199155">
    <property type="component" value="Unassembled WGS sequence"/>
</dbReference>
<dbReference type="AlphaFoldDB" id="A0A1G9ATS7"/>
<dbReference type="OrthoDB" id="3859711at2"/>
<feature type="transmembrane region" description="Helical" evidence="7">
    <location>
        <begin position="434"/>
        <end position="453"/>
    </location>
</feature>
<evidence type="ECO:0000256" key="6">
    <source>
        <dbReference type="ARBA" id="ARBA00038076"/>
    </source>
</evidence>
<keyword evidence="10" id="KW-1185">Reference proteome</keyword>
<feature type="transmembrane region" description="Helical" evidence="7">
    <location>
        <begin position="1029"/>
        <end position="1054"/>
    </location>
</feature>
<evidence type="ECO:0000259" key="8">
    <source>
        <dbReference type="Pfam" id="PF02687"/>
    </source>
</evidence>
<evidence type="ECO:0000313" key="9">
    <source>
        <dbReference type="EMBL" id="SDK30623.1"/>
    </source>
</evidence>
<comment type="subcellular location">
    <subcellularLocation>
        <location evidence="1">Cell membrane</location>
        <topology evidence="1">Multi-pass membrane protein</topology>
    </subcellularLocation>
</comment>
<keyword evidence="4 7" id="KW-1133">Transmembrane helix</keyword>
<dbReference type="EMBL" id="FNFF01000006">
    <property type="protein sequence ID" value="SDK30623.1"/>
    <property type="molecule type" value="Genomic_DNA"/>
</dbReference>
<accession>A0A1G9ATS7</accession>
<evidence type="ECO:0000256" key="3">
    <source>
        <dbReference type="ARBA" id="ARBA00022692"/>
    </source>
</evidence>
<evidence type="ECO:0000256" key="5">
    <source>
        <dbReference type="ARBA" id="ARBA00023136"/>
    </source>
</evidence>
<feature type="transmembrane region" description="Helical" evidence="7">
    <location>
        <begin position="299"/>
        <end position="320"/>
    </location>
</feature>
<name>A0A1G9ATS7_9ACTN</name>
<keyword evidence="3 7" id="KW-0812">Transmembrane</keyword>
<dbReference type="GO" id="GO:0022857">
    <property type="term" value="F:transmembrane transporter activity"/>
    <property type="evidence" value="ECO:0007669"/>
    <property type="project" value="TreeGrafter"/>
</dbReference>
<dbReference type="STRING" id="417292.SAMN05421806_106146"/>
<evidence type="ECO:0000256" key="4">
    <source>
        <dbReference type="ARBA" id="ARBA00022989"/>
    </source>
</evidence>
<evidence type="ECO:0000256" key="2">
    <source>
        <dbReference type="ARBA" id="ARBA00022475"/>
    </source>
</evidence>
<feature type="transmembrane region" description="Helical" evidence="7">
    <location>
        <begin position="387"/>
        <end position="413"/>
    </location>
</feature>
<feature type="transmembrane region" description="Helical" evidence="7">
    <location>
        <begin position="931"/>
        <end position="955"/>
    </location>
</feature>
<dbReference type="InterPro" id="IPR050250">
    <property type="entry name" value="Macrolide_Exporter_MacB"/>
</dbReference>
<keyword evidence="5 7" id="KW-0472">Membrane</keyword>
<reference evidence="9 10" key="1">
    <citation type="submission" date="2016-10" db="EMBL/GenBank/DDBJ databases">
        <authorList>
            <person name="de Groot N.N."/>
        </authorList>
    </citation>
    <scope>NUCLEOTIDE SEQUENCE [LARGE SCALE GENOMIC DNA]</scope>
    <source>
        <strain evidence="9 10">CGMCC 4.5727</strain>
    </source>
</reference>
<dbReference type="Pfam" id="PF02687">
    <property type="entry name" value="FtsX"/>
    <property type="match status" value="1"/>
</dbReference>
<feature type="transmembrane region" description="Helical" evidence="7">
    <location>
        <begin position="341"/>
        <end position="367"/>
    </location>
</feature>
<evidence type="ECO:0000313" key="10">
    <source>
        <dbReference type="Proteomes" id="UP000199155"/>
    </source>
</evidence>
<protein>
    <submittedName>
        <fullName evidence="9">FtsX-like permease family protein</fullName>
    </submittedName>
</protein>
<feature type="domain" description="ABC3 transporter permease C-terminal" evidence="8">
    <location>
        <begin position="943"/>
        <end position="1049"/>
    </location>
</feature>
<evidence type="ECO:0000256" key="1">
    <source>
        <dbReference type="ARBA" id="ARBA00004651"/>
    </source>
</evidence>
<sequence length="1069" mass="110682">MPAVVRRGRHHALVLGAAGLAVLLAATVLAALAALTEHAVLGAARQRLAADEGAVVSVSGPYEPGREQSYERTGASVRAALARAYGDVPQHTYDALRVPEQLASELPVTEADGRPRSDVTVALVAVEAVREHVDLVSGRLPQARTDGVVETALTQPEATGLGVGPGDELTVLAASDTPLKVRVTGVYRADPDKAALWRSLSGTFGGTESLAVVPFTTITGTPQLAGDSVRSWLALPEAGRFPLDAVGPLRERASAFRGSDPDRVLFQGQVPREGRHLRIDSGIGTALMRLETPIAVSRAGLYIPASLLAALALAALVLTGRQLAGHQRAELALLAARGAGTWRLALGAAAQWAVIAVPAGIAAPFLAGPLLGLLRAVTPVGGELPESALLAAGWTAALLAVAVHGIAVLVPVVRSVRDRRAVSRLRWRPARFAAAQRFGADVVLAAVAVLGWLQLRQYRSPVGAASAVDPVLVLAPVLMTAAAALLVLRLLPPAARLLDPLARRGTGFVLPLGGWQLGRRAAGHAGPTLVVTLALAVAALSSTALVILDRGDQDQAAFQVGSDLRIEPSDRLAADQRRGAYEALPGVRELTPASEVDVSVGQRAVGLTAVNTAADALPTLDPADRERLGGSIPEHGLALDGRPAQLTLRASLSASGPGTAGPVRLTAYFEDGDGLVHESGTDLRTGPARAVALTVPQGATRLVQLGLAMPDESVRRTYRLVIDQASALTASGSWRDLYTPAPDLHVAGCPGAEPRDRPGDAPGPVLCSAEAPRAGVLIDGVLRGPDTALAYPIRTIRLGLQSSGRPEASPALADRALIAAGVASVGDTVTVWRAEGGTARLKIVGEIAAVPGDLSRDRPRLLVDSRAFTGQLVRSGGLPGAAGHWWARTDGGDAGPALRALRADPRLGTARDIPTVREELAADPLRRGARAALTLCLLLAPPFAVVAFTLHTALAARSRSREFALLRAIGVRKRQLAAYLWTEQLALAAVAAVLGTLLGAALAVLIMPVVTVDSGGDPVFPDLATEVPWGRVLLTAAVTTALICAVVTVAARYLGRVDLARVLRAGEDL</sequence>
<dbReference type="RefSeq" id="WP_093611204.1">
    <property type="nucleotide sequence ID" value="NZ_FNFF01000006.1"/>
</dbReference>
<dbReference type="PANTHER" id="PTHR30572:SF4">
    <property type="entry name" value="ABC TRANSPORTER PERMEASE YTRF"/>
    <property type="match status" value="1"/>
</dbReference>
<feature type="transmembrane region" description="Helical" evidence="7">
    <location>
        <begin position="529"/>
        <end position="548"/>
    </location>
</feature>
<feature type="transmembrane region" description="Helical" evidence="7">
    <location>
        <begin position="473"/>
        <end position="491"/>
    </location>
</feature>